<dbReference type="GO" id="GO:0016887">
    <property type="term" value="F:ATP hydrolysis activity"/>
    <property type="evidence" value="ECO:0007669"/>
    <property type="project" value="TreeGrafter"/>
</dbReference>
<accession>A0A0B5BAX9</accession>
<dbReference type="GO" id="GO:0005886">
    <property type="term" value="C:plasma membrane"/>
    <property type="evidence" value="ECO:0007669"/>
    <property type="project" value="TreeGrafter"/>
</dbReference>
<dbReference type="PANTHER" id="PTHR30258:SF1">
    <property type="entry name" value="PROTEIN TRANSPORT PROTEIN HOFB HOMOLOG"/>
    <property type="match status" value="1"/>
</dbReference>
<protein>
    <submittedName>
        <fullName evidence="2">General secretion pathway protein GspE</fullName>
    </submittedName>
</protein>
<dbReference type="InterPro" id="IPR037257">
    <property type="entry name" value="T2SS_E_N_sf"/>
</dbReference>
<proteinExistence type="predicted"/>
<organism evidence="2 3">
    <name type="scientific">Geobacter pickeringii</name>
    <dbReference type="NCBI Taxonomy" id="345632"/>
    <lineage>
        <taxon>Bacteria</taxon>
        <taxon>Pseudomonadati</taxon>
        <taxon>Thermodesulfobacteriota</taxon>
        <taxon>Desulfuromonadia</taxon>
        <taxon>Geobacterales</taxon>
        <taxon>Geobacteraceae</taxon>
        <taxon>Geobacter</taxon>
    </lineage>
</organism>
<dbReference type="STRING" id="345632.GPICK_00800"/>
<dbReference type="OrthoDB" id="5430167at2"/>
<dbReference type="KEGG" id="gpi:GPICK_00800"/>
<dbReference type="Pfam" id="PF05157">
    <property type="entry name" value="MshEN"/>
    <property type="match status" value="1"/>
</dbReference>
<dbReference type="EMBL" id="CP009788">
    <property type="protein sequence ID" value="AJE02109.1"/>
    <property type="molecule type" value="Genomic_DNA"/>
</dbReference>
<dbReference type="Proteomes" id="UP000057609">
    <property type="component" value="Chromosome"/>
</dbReference>
<keyword evidence="3" id="KW-1185">Reference proteome</keyword>
<dbReference type="HOGENOM" id="CLU_032809_0_0_7"/>
<dbReference type="InterPro" id="IPR007831">
    <property type="entry name" value="T2SS_GspE_N"/>
</dbReference>
<evidence type="ECO:0000313" key="3">
    <source>
        <dbReference type="Proteomes" id="UP000057609"/>
    </source>
</evidence>
<evidence type="ECO:0000259" key="1">
    <source>
        <dbReference type="Pfam" id="PF05157"/>
    </source>
</evidence>
<name>A0A0B5BAX9_9BACT</name>
<dbReference type="AlphaFoldDB" id="A0A0B5BAX9"/>
<feature type="domain" description="Type II secretion system protein GspE N-terminal" evidence="1">
    <location>
        <begin position="57"/>
        <end position="144"/>
    </location>
</feature>
<dbReference type="SUPFAM" id="SSF160246">
    <property type="entry name" value="EspE N-terminal domain-like"/>
    <property type="match status" value="1"/>
</dbReference>
<reference evidence="2 3" key="1">
    <citation type="journal article" date="2015" name="Genome Announc.">
        <title>Complete Genome of Geobacter pickeringii G13T, a Metal-Reducing Isolate from Sedimentary Kaolin Deposits.</title>
        <authorList>
            <person name="Badalamenti J.P."/>
            <person name="Bond D.R."/>
        </authorList>
    </citation>
    <scope>NUCLEOTIDE SEQUENCE [LARGE SCALE GENOMIC DNA]</scope>
    <source>
        <strain evidence="2 3">G13</strain>
    </source>
</reference>
<sequence length="369" mass="40256">MSLKLGEMLIKAGLVTSAALDDALKSQVIFGGRLGTNLIEMGCLDEEELAQMLSRQLRVPYVDPQELMEVSPEVIALVPAEMAEKYRLVPLRLEGRRLSIAMADPSDLPAVDEIAFRTGYVIGPMVTPEIRLIAALEKYYGFKREIRYLPVSKELGGRRVCSYRVTPAEVAAAAPREVVDFSALPGSEADFFPWGEGEGEAARAEALEQCSVDAVSLELAEARDRDAVAAALVGWGASLFERTALCVVAGDMVKGWEAYARGERLEGFGALRIGLDEPSAFQTVVRDRGIFLGAVPETPANRRLFDALGGAPRGVLLVPMVMKRRVVTVLCAADDPERLGERLDQFQSIARKGIMAFEILILKNKILMT</sequence>
<dbReference type="PANTHER" id="PTHR30258">
    <property type="entry name" value="TYPE II SECRETION SYSTEM PROTEIN GSPE-RELATED"/>
    <property type="match status" value="1"/>
</dbReference>
<gene>
    <name evidence="2" type="ORF">GPICK_00800</name>
</gene>
<dbReference type="Gene3D" id="3.30.300.160">
    <property type="entry name" value="Type II secretion system, protein E, N-terminal domain"/>
    <property type="match status" value="1"/>
</dbReference>
<dbReference type="FunFam" id="3.30.300.160:FF:000002">
    <property type="entry name" value="Type II secretion system protein E"/>
    <property type="match status" value="1"/>
</dbReference>
<evidence type="ECO:0000313" key="2">
    <source>
        <dbReference type="EMBL" id="AJE02109.1"/>
    </source>
</evidence>